<name>A0A0N8VKG1_9ARCH</name>
<dbReference type="SMART" id="SM00345">
    <property type="entry name" value="HTH_GNTR"/>
    <property type="match status" value="1"/>
</dbReference>
<evidence type="ECO:0000256" key="2">
    <source>
        <dbReference type="ARBA" id="ARBA00023125"/>
    </source>
</evidence>
<reference evidence="5 6" key="1">
    <citation type="submission" date="2015-09" db="EMBL/GenBank/DDBJ databases">
        <title>Heavy metals and arsenic resistance mechanisms in polyextremophilic archaea of the family Ferroplasmaceae.</title>
        <authorList>
            <person name="Bulaev A.G."/>
            <person name="Kanygina A.V."/>
        </authorList>
    </citation>
    <scope>NUCLEOTIDE SEQUENCE [LARGE SCALE GENOMIC DNA]</scope>
    <source>
        <strain evidence="5 6">BH2</strain>
    </source>
</reference>
<protein>
    <recommendedName>
        <fullName evidence="4">HTH gntR-type domain-containing protein</fullName>
    </recommendedName>
</protein>
<dbReference type="AlphaFoldDB" id="A0A0N8VKG1"/>
<dbReference type="CDD" id="cd07377">
    <property type="entry name" value="WHTH_GntR"/>
    <property type="match status" value="1"/>
</dbReference>
<keyword evidence="6" id="KW-1185">Reference proteome</keyword>
<keyword evidence="2" id="KW-0238">DNA-binding</keyword>
<dbReference type="InterPro" id="IPR036390">
    <property type="entry name" value="WH_DNA-bd_sf"/>
</dbReference>
<dbReference type="PROSITE" id="PS50949">
    <property type="entry name" value="HTH_GNTR"/>
    <property type="match status" value="1"/>
</dbReference>
<dbReference type="Gene3D" id="1.10.10.10">
    <property type="entry name" value="Winged helix-like DNA-binding domain superfamily/Winged helix DNA-binding domain"/>
    <property type="match status" value="1"/>
</dbReference>
<keyword evidence="1" id="KW-0805">Transcription regulation</keyword>
<dbReference type="InterPro" id="IPR036388">
    <property type="entry name" value="WH-like_DNA-bd_sf"/>
</dbReference>
<dbReference type="EMBL" id="LKBH01000302">
    <property type="protein sequence ID" value="KQB33628.1"/>
    <property type="molecule type" value="Genomic_DNA"/>
</dbReference>
<keyword evidence="3" id="KW-0804">Transcription</keyword>
<dbReference type="GO" id="GO:0003700">
    <property type="term" value="F:DNA-binding transcription factor activity"/>
    <property type="evidence" value="ECO:0007669"/>
    <property type="project" value="InterPro"/>
</dbReference>
<feature type="domain" description="HTH gntR-type" evidence="4">
    <location>
        <begin position="37"/>
        <end position="105"/>
    </location>
</feature>
<comment type="caution">
    <text evidence="5">The sequence shown here is derived from an EMBL/GenBank/DDBJ whole genome shotgun (WGS) entry which is preliminary data.</text>
</comment>
<dbReference type="InParanoid" id="A0A0N8VKG1"/>
<dbReference type="Proteomes" id="UP000050301">
    <property type="component" value="Unassembled WGS sequence"/>
</dbReference>
<dbReference type="InterPro" id="IPR000524">
    <property type="entry name" value="Tscrpt_reg_HTH_GntR"/>
</dbReference>
<accession>A0A0N8VKG1</accession>
<dbReference type="Pfam" id="PF00392">
    <property type="entry name" value="GntR"/>
    <property type="match status" value="1"/>
</dbReference>
<dbReference type="RefSeq" id="WP_052656698.1">
    <property type="nucleotide sequence ID" value="NZ_LKBH01000302.1"/>
</dbReference>
<dbReference type="PANTHER" id="PTHR38445">
    <property type="entry name" value="HTH-TYPE TRANSCRIPTIONAL REPRESSOR YTRA"/>
    <property type="match status" value="1"/>
</dbReference>
<organism evidence="5 6">
    <name type="scientific">Acidiplasma cupricumulans</name>
    <dbReference type="NCBI Taxonomy" id="312540"/>
    <lineage>
        <taxon>Archaea</taxon>
        <taxon>Methanobacteriati</taxon>
        <taxon>Thermoplasmatota</taxon>
        <taxon>Thermoplasmata</taxon>
        <taxon>Thermoplasmatales</taxon>
        <taxon>Ferroplasmaceae</taxon>
        <taxon>Acidiplasma</taxon>
    </lineage>
</organism>
<evidence type="ECO:0000313" key="6">
    <source>
        <dbReference type="Proteomes" id="UP000050301"/>
    </source>
</evidence>
<dbReference type="SUPFAM" id="SSF46785">
    <property type="entry name" value="Winged helix' DNA-binding domain"/>
    <property type="match status" value="1"/>
</dbReference>
<dbReference type="GO" id="GO:0003677">
    <property type="term" value="F:DNA binding"/>
    <property type="evidence" value="ECO:0007669"/>
    <property type="project" value="UniProtKB-KW"/>
</dbReference>
<evidence type="ECO:0000256" key="3">
    <source>
        <dbReference type="ARBA" id="ARBA00023163"/>
    </source>
</evidence>
<dbReference type="PANTHER" id="PTHR38445:SF9">
    <property type="entry name" value="HTH-TYPE TRANSCRIPTIONAL REPRESSOR YTRA"/>
    <property type="match status" value="1"/>
</dbReference>
<sequence length="154" mass="17568">MASDGDAYGEKRKYSAKSVDIDENEAFKISVDLSSPEPIYKQIYNCIVKNIAIGMLKKGDKLPSSRELSSILGINYHTVNKAYSELENDEYIYQDRRKHVIVSGIRKEHKTMNPLWEKQIKNLILEAISSGFSVDEIKAKINDLIEEALNQEEN</sequence>
<proteinExistence type="predicted"/>
<evidence type="ECO:0000259" key="4">
    <source>
        <dbReference type="PROSITE" id="PS50949"/>
    </source>
</evidence>
<evidence type="ECO:0000256" key="1">
    <source>
        <dbReference type="ARBA" id="ARBA00023015"/>
    </source>
</evidence>
<evidence type="ECO:0000313" key="5">
    <source>
        <dbReference type="EMBL" id="KQB33628.1"/>
    </source>
</evidence>
<gene>
    <name evidence="5" type="ORF">AOG55_00205</name>
</gene>
<dbReference type="GeneID" id="84221039"/>